<keyword evidence="2" id="KW-1133">Transmembrane helix</keyword>
<dbReference type="EMBL" id="CAJPWZ010002159">
    <property type="protein sequence ID" value="CAG2231818.1"/>
    <property type="molecule type" value="Genomic_DNA"/>
</dbReference>
<name>A0A8S3TDQ5_MYTED</name>
<evidence type="ECO:0000256" key="2">
    <source>
        <dbReference type="SAM" id="Phobius"/>
    </source>
</evidence>
<evidence type="ECO:0000313" key="5">
    <source>
        <dbReference type="EMBL" id="CAG2231818.1"/>
    </source>
</evidence>
<keyword evidence="1" id="KW-0175">Coiled coil</keyword>
<feature type="transmembrane region" description="Helical" evidence="2">
    <location>
        <begin position="141"/>
        <end position="163"/>
    </location>
</feature>
<keyword evidence="6" id="KW-1185">Reference proteome</keyword>
<accession>A0A8S3TDQ5</accession>
<keyword evidence="2" id="KW-0472">Membrane</keyword>
<dbReference type="Proteomes" id="UP000683360">
    <property type="component" value="Unassembled WGS sequence"/>
</dbReference>
<dbReference type="AlphaFoldDB" id="A0A8S3TDQ5"/>
<feature type="signal peptide" evidence="3">
    <location>
        <begin position="1"/>
        <end position="21"/>
    </location>
</feature>
<reference evidence="5" key="1">
    <citation type="submission" date="2021-03" db="EMBL/GenBank/DDBJ databases">
        <authorList>
            <person name="Bekaert M."/>
        </authorList>
    </citation>
    <scope>NUCLEOTIDE SEQUENCE</scope>
</reference>
<feature type="chain" id="PRO_5035865068" description="Ig-like domain-containing protein" evidence="3">
    <location>
        <begin position="22"/>
        <end position="256"/>
    </location>
</feature>
<organism evidence="5 6">
    <name type="scientific">Mytilus edulis</name>
    <name type="common">Blue mussel</name>
    <dbReference type="NCBI Taxonomy" id="6550"/>
    <lineage>
        <taxon>Eukaryota</taxon>
        <taxon>Metazoa</taxon>
        <taxon>Spiralia</taxon>
        <taxon>Lophotrochozoa</taxon>
        <taxon>Mollusca</taxon>
        <taxon>Bivalvia</taxon>
        <taxon>Autobranchia</taxon>
        <taxon>Pteriomorphia</taxon>
        <taxon>Mytilida</taxon>
        <taxon>Mytiloidea</taxon>
        <taxon>Mytilidae</taxon>
        <taxon>Mytilinae</taxon>
        <taxon>Mytilus</taxon>
    </lineage>
</organism>
<comment type="caution">
    <text evidence="5">The sequence shown here is derived from an EMBL/GenBank/DDBJ whole genome shotgun (WGS) entry which is preliminary data.</text>
</comment>
<proteinExistence type="predicted"/>
<sequence>MKYLLPLLILTNCLIIQGVLEWLVIGKVTEYGQNVTLFCNVSHCCPKDSGWDMWTPQQRTLFIDVKTGRPNRKYDGKVLKDGYTLVIQNLTEKDLNVSYSCLYGVTYGEIKFLLEEDVFTTISTTPPKNTTGNAKLSPGEIASIITGIIMVFVLVLICIYFLIQRYRGSHTGEISDIKEKITKVESEQEEFKQNIIKEEEKHADLNERVMKIEKEEEEVIPKNVRGIVSVRMATHTLELEFSLERSGNNSSNFSSL</sequence>
<dbReference type="InterPro" id="IPR013783">
    <property type="entry name" value="Ig-like_fold"/>
</dbReference>
<dbReference type="SUPFAM" id="SSF48726">
    <property type="entry name" value="Immunoglobulin"/>
    <property type="match status" value="1"/>
</dbReference>
<protein>
    <recommendedName>
        <fullName evidence="4">Ig-like domain-containing protein</fullName>
    </recommendedName>
</protein>
<evidence type="ECO:0000256" key="3">
    <source>
        <dbReference type="SAM" id="SignalP"/>
    </source>
</evidence>
<evidence type="ECO:0000256" key="1">
    <source>
        <dbReference type="SAM" id="Coils"/>
    </source>
</evidence>
<evidence type="ECO:0000259" key="4">
    <source>
        <dbReference type="PROSITE" id="PS50835"/>
    </source>
</evidence>
<feature type="coiled-coil region" evidence="1">
    <location>
        <begin position="174"/>
        <end position="215"/>
    </location>
</feature>
<dbReference type="InterPro" id="IPR036179">
    <property type="entry name" value="Ig-like_dom_sf"/>
</dbReference>
<dbReference type="PROSITE" id="PS50835">
    <property type="entry name" value="IG_LIKE"/>
    <property type="match status" value="1"/>
</dbReference>
<keyword evidence="2" id="KW-0812">Transmembrane</keyword>
<dbReference type="InterPro" id="IPR007110">
    <property type="entry name" value="Ig-like_dom"/>
</dbReference>
<evidence type="ECO:0000313" key="6">
    <source>
        <dbReference type="Proteomes" id="UP000683360"/>
    </source>
</evidence>
<gene>
    <name evidence="5" type="ORF">MEDL_44578</name>
</gene>
<dbReference type="Gene3D" id="2.60.40.10">
    <property type="entry name" value="Immunoglobulins"/>
    <property type="match status" value="1"/>
</dbReference>
<feature type="domain" description="Ig-like" evidence="4">
    <location>
        <begin position="6"/>
        <end position="101"/>
    </location>
</feature>
<keyword evidence="3" id="KW-0732">Signal</keyword>